<dbReference type="InterPro" id="IPR024079">
    <property type="entry name" value="MetalloPept_cat_dom_sf"/>
</dbReference>
<dbReference type="PANTHER" id="PTHR11905:SF148">
    <property type="entry name" value="DISINTEGRIN AND METALLOPROTEINASE DOMAIN-CONTAINING PROTEIN 30"/>
    <property type="match status" value="1"/>
</dbReference>
<reference evidence="15" key="1">
    <citation type="submission" date="2018-12" db="EMBL/GenBank/DDBJ databases">
        <authorList>
            <person name="Yazar S."/>
        </authorList>
    </citation>
    <scope>NUCLEOTIDE SEQUENCE [LARGE SCALE GENOMIC DNA]</scope>
</reference>
<keyword evidence="8" id="KW-0479">Metal-binding</keyword>
<evidence type="ECO:0000256" key="2">
    <source>
        <dbReference type="ARBA" id="ARBA00022692"/>
    </source>
</evidence>
<evidence type="ECO:0000256" key="7">
    <source>
        <dbReference type="PROSITE-ProRule" id="PRU00076"/>
    </source>
</evidence>
<evidence type="ECO:0000313" key="15">
    <source>
        <dbReference type="Proteomes" id="UP000314987"/>
    </source>
</evidence>
<dbReference type="Pfam" id="PF01421">
    <property type="entry name" value="Reprolysin"/>
    <property type="match status" value="1"/>
</dbReference>
<feature type="binding site" evidence="8">
    <location>
        <position position="346"/>
    </location>
    <ligand>
        <name>Zn(2+)</name>
        <dbReference type="ChEBI" id="CHEBI:29105"/>
        <note>catalytic</note>
    </ligand>
</feature>
<evidence type="ECO:0000256" key="9">
    <source>
        <dbReference type="SAM" id="Phobius"/>
    </source>
</evidence>
<comment type="subcellular location">
    <subcellularLocation>
        <location evidence="1">Membrane</location>
        <topology evidence="1">Single-pass type I membrane protein</topology>
    </subcellularLocation>
</comment>
<keyword evidence="4 9" id="KW-0472">Membrane</keyword>
<dbReference type="AlphaFoldDB" id="A0A4X2L072"/>
<dbReference type="InterPro" id="IPR002870">
    <property type="entry name" value="Peptidase_M12B_N"/>
</dbReference>
<dbReference type="PROSITE" id="PS50026">
    <property type="entry name" value="EGF_3"/>
    <property type="match status" value="1"/>
</dbReference>
<dbReference type="GO" id="GO:0006508">
    <property type="term" value="P:proteolysis"/>
    <property type="evidence" value="ECO:0007669"/>
    <property type="project" value="InterPro"/>
</dbReference>
<evidence type="ECO:0000256" key="1">
    <source>
        <dbReference type="ARBA" id="ARBA00004479"/>
    </source>
</evidence>
<dbReference type="InterPro" id="IPR036436">
    <property type="entry name" value="Disintegrin_dom_sf"/>
</dbReference>
<dbReference type="InterPro" id="IPR034027">
    <property type="entry name" value="Reprolysin_adamalysin"/>
</dbReference>
<proteinExistence type="predicted"/>
<dbReference type="GO" id="GO:1990913">
    <property type="term" value="C:sperm head plasma membrane"/>
    <property type="evidence" value="ECO:0007669"/>
    <property type="project" value="TreeGrafter"/>
</dbReference>
<dbReference type="Pfam" id="PF01562">
    <property type="entry name" value="Pep_M12B_propep"/>
    <property type="match status" value="1"/>
</dbReference>
<dbReference type="PROSITE" id="PS00427">
    <property type="entry name" value="DISINTEGRIN_1"/>
    <property type="match status" value="1"/>
</dbReference>
<evidence type="ECO:0000256" key="3">
    <source>
        <dbReference type="ARBA" id="ARBA00022989"/>
    </source>
</evidence>
<dbReference type="CDD" id="cd04269">
    <property type="entry name" value="ZnMc_adamalysin_II_like"/>
    <property type="match status" value="1"/>
</dbReference>
<feature type="chain" id="PRO_5021266691" description="ADAM metallopeptidase domain 30" evidence="10">
    <location>
        <begin position="30"/>
        <end position="755"/>
    </location>
</feature>
<comment type="caution">
    <text evidence="7">Lacks conserved residue(s) required for the propagation of feature annotation.</text>
</comment>
<keyword evidence="3 9" id="KW-1133">Transmembrane helix</keyword>
<evidence type="ECO:0008006" key="16">
    <source>
        <dbReference type="Google" id="ProtNLM"/>
    </source>
</evidence>
<dbReference type="SMART" id="SM00050">
    <property type="entry name" value="DISIN"/>
    <property type="match status" value="1"/>
</dbReference>
<feature type="active site" evidence="8">
    <location>
        <position position="343"/>
    </location>
</feature>
<evidence type="ECO:0000259" key="13">
    <source>
        <dbReference type="PROSITE" id="PS50215"/>
    </source>
</evidence>
<dbReference type="GO" id="GO:0009897">
    <property type="term" value="C:external side of plasma membrane"/>
    <property type="evidence" value="ECO:0007669"/>
    <property type="project" value="TreeGrafter"/>
</dbReference>
<dbReference type="InterPro" id="IPR001762">
    <property type="entry name" value="Disintegrin_dom"/>
</dbReference>
<evidence type="ECO:0000313" key="14">
    <source>
        <dbReference type="Ensembl" id="ENSVURP00010014607.1"/>
    </source>
</evidence>
<dbReference type="Proteomes" id="UP000314987">
    <property type="component" value="Unassembled WGS sequence"/>
</dbReference>
<dbReference type="SMART" id="SM00608">
    <property type="entry name" value="ACR"/>
    <property type="match status" value="1"/>
</dbReference>
<dbReference type="PROSITE" id="PS50215">
    <property type="entry name" value="ADAM_MEPRO"/>
    <property type="match status" value="1"/>
</dbReference>
<evidence type="ECO:0000259" key="12">
    <source>
        <dbReference type="PROSITE" id="PS50214"/>
    </source>
</evidence>
<keyword evidence="7" id="KW-0245">EGF-like domain</keyword>
<dbReference type="GO" id="GO:0004222">
    <property type="term" value="F:metalloendopeptidase activity"/>
    <property type="evidence" value="ECO:0007669"/>
    <property type="project" value="InterPro"/>
</dbReference>
<dbReference type="Gene3D" id="4.10.70.10">
    <property type="entry name" value="Disintegrin domain"/>
    <property type="match status" value="1"/>
</dbReference>
<dbReference type="GO" id="GO:0046872">
    <property type="term" value="F:metal ion binding"/>
    <property type="evidence" value="ECO:0007669"/>
    <property type="project" value="UniProtKB-KW"/>
</dbReference>
<reference evidence="14" key="2">
    <citation type="submission" date="2025-08" db="UniProtKB">
        <authorList>
            <consortium name="Ensembl"/>
        </authorList>
    </citation>
    <scope>IDENTIFICATION</scope>
</reference>
<organism evidence="14 15">
    <name type="scientific">Vombatus ursinus</name>
    <name type="common">Common wombat</name>
    <dbReference type="NCBI Taxonomy" id="29139"/>
    <lineage>
        <taxon>Eukaryota</taxon>
        <taxon>Metazoa</taxon>
        <taxon>Chordata</taxon>
        <taxon>Craniata</taxon>
        <taxon>Vertebrata</taxon>
        <taxon>Euteleostomi</taxon>
        <taxon>Mammalia</taxon>
        <taxon>Metatheria</taxon>
        <taxon>Diprotodontia</taxon>
        <taxon>Vombatidae</taxon>
        <taxon>Vombatus</taxon>
    </lineage>
</organism>
<keyword evidence="2 9" id="KW-0812">Transmembrane</keyword>
<protein>
    <recommendedName>
        <fullName evidence="16">ADAM metallopeptidase domain 30</fullName>
    </recommendedName>
</protein>
<dbReference type="PROSITE" id="PS01186">
    <property type="entry name" value="EGF_2"/>
    <property type="match status" value="1"/>
</dbReference>
<dbReference type="Pfam" id="PF08516">
    <property type="entry name" value="ADAM_CR"/>
    <property type="match status" value="1"/>
</dbReference>
<reference evidence="14" key="3">
    <citation type="submission" date="2025-09" db="UniProtKB">
        <authorList>
            <consortium name="Ensembl"/>
        </authorList>
    </citation>
    <scope>IDENTIFICATION</scope>
</reference>
<dbReference type="STRING" id="29139.ENSVURP00010014607"/>
<feature type="transmembrane region" description="Helical" evidence="9">
    <location>
        <begin position="691"/>
        <end position="711"/>
    </location>
</feature>
<dbReference type="SUPFAM" id="SSF55486">
    <property type="entry name" value="Metalloproteases ('zincins'), catalytic domain"/>
    <property type="match status" value="1"/>
</dbReference>
<feature type="signal peptide" evidence="10">
    <location>
        <begin position="1"/>
        <end position="29"/>
    </location>
</feature>
<feature type="binding site" evidence="8">
    <location>
        <position position="342"/>
    </location>
    <ligand>
        <name>Zn(2+)</name>
        <dbReference type="ChEBI" id="CHEBI:29105"/>
        <note>catalytic</note>
    </ligand>
</feature>
<keyword evidence="15" id="KW-1185">Reference proteome</keyword>
<feature type="domain" description="Peptidase M12B" evidence="13">
    <location>
        <begin position="206"/>
        <end position="398"/>
    </location>
</feature>
<dbReference type="InterPro" id="IPR006586">
    <property type="entry name" value="ADAM_Cys-rich"/>
</dbReference>
<dbReference type="GO" id="GO:0008584">
    <property type="term" value="P:male gonad development"/>
    <property type="evidence" value="ECO:0007669"/>
    <property type="project" value="TreeGrafter"/>
</dbReference>
<keyword evidence="8" id="KW-0862">Zinc</keyword>
<evidence type="ECO:0000256" key="8">
    <source>
        <dbReference type="PROSITE-ProRule" id="PRU00276"/>
    </source>
</evidence>
<dbReference type="GeneTree" id="ENSGT00940000162954"/>
<evidence type="ECO:0000259" key="11">
    <source>
        <dbReference type="PROSITE" id="PS50026"/>
    </source>
</evidence>
<dbReference type="PROSITE" id="PS50214">
    <property type="entry name" value="DISINTEGRIN_2"/>
    <property type="match status" value="1"/>
</dbReference>
<dbReference type="InterPro" id="IPR001590">
    <property type="entry name" value="Peptidase_M12B"/>
</dbReference>
<evidence type="ECO:0000256" key="6">
    <source>
        <dbReference type="PROSITE-ProRule" id="PRU00068"/>
    </source>
</evidence>
<keyword evidence="5 7" id="KW-1015">Disulfide bond</keyword>
<feature type="domain" description="EGF-like" evidence="11">
    <location>
        <begin position="633"/>
        <end position="666"/>
    </location>
</feature>
<accession>A0A4X2L072</accession>
<dbReference type="Gene3D" id="3.40.390.10">
    <property type="entry name" value="Collagenase (Catalytic Domain)"/>
    <property type="match status" value="1"/>
</dbReference>
<feature type="disulfide bond" evidence="7">
    <location>
        <begin position="656"/>
        <end position="665"/>
    </location>
</feature>
<evidence type="ECO:0000256" key="10">
    <source>
        <dbReference type="SAM" id="SignalP"/>
    </source>
</evidence>
<evidence type="ECO:0000256" key="5">
    <source>
        <dbReference type="ARBA" id="ARBA00023157"/>
    </source>
</evidence>
<dbReference type="Pfam" id="PF00200">
    <property type="entry name" value="Disintegrin"/>
    <property type="match status" value="1"/>
</dbReference>
<name>A0A4X2L072_VOMUR</name>
<dbReference type="FunFam" id="4.10.70.10:FF:000001">
    <property type="entry name" value="Disintegrin and metalloproteinase domain-containing protein 22"/>
    <property type="match status" value="1"/>
</dbReference>
<sequence>RRHRGLLLTQACRLALSLQFSLLPLPIRGDFVFNPDSGFSSYEVVIPRQLVPRGGGPEVAGRVSYVLRIEGKKIIIHLRPKKLLLSRHLQVFTFTEDGTLVRDQPYIPTNCNFRGSVEGSPRSEATLSTCFGGLRGMLRIEDSSYQIEPIQPSYNFEHVVYRLKDDGTLNFTCGLTDKEIDRQLSRLQNPPAPRTDSWKKSYLHQKYMELMIVVDNTRFVFMKNNLTKVISDTIVMAGIMDSFFQALNARLHLQATEVWTDQSKVDVNVEQLLQVLRSFAKYRRNISYPGMRIDMTHLYVHRMYPDALGWAYIGGACTSDFAVSTSVLKNEDVVTPSGWSTHELGHGVGINHDKENCFCQGERQCIMFSGGRYGFSNCSFVEYLHYLAREGVCLDNVPGLPYTVKQCGNKVVETGEECDCGTVEQCETDKCCQPDCKLKPGAQCNTGLCCTDCHFSPSGHVCRGTENECDLAEFCNGTSNLCPNDFYKQDGTPCSNKAHCYQKRCRDRFLQCKEIFGFGARDAPYVCYEEVHRTADRFGNCGLLGRDYKRCSMSNILCGRLQCVNVKDIPKMPDHTAVIFSHVKKYNIRCWGLDFHSSMIAMGLRDEGGVKDGTPCGMDLICINHMCRNISVLQYDCKPEKCNQRGVCNNLKNCHCNYGWAPPFCESPGFGGSIDSGPPGKAEEVPKPVQVVPAMFIRLGFLGILLVLVIFKKVIGRFFKQKGKVVAVFLAKKLLPKNQRKKREKFPEEQPQPPK</sequence>
<evidence type="ECO:0000256" key="4">
    <source>
        <dbReference type="ARBA" id="ARBA00023136"/>
    </source>
</evidence>
<dbReference type="SUPFAM" id="SSF57552">
    <property type="entry name" value="Blood coagulation inhibitor (disintegrin)"/>
    <property type="match status" value="1"/>
</dbReference>
<dbReference type="PANTHER" id="PTHR11905">
    <property type="entry name" value="ADAM A DISINTEGRIN AND METALLOPROTEASE DOMAIN"/>
    <property type="match status" value="1"/>
</dbReference>
<keyword evidence="10" id="KW-0732">Signal</keyword>
<dbReference type="PRINTS" id="PR00289">
    <property type="entry name" value="DISINTEGRIN"/>
</dbReference>
<dbReference type="InterPro" id="IPR018358">
    <property type="entry name" value="Disintegrin_CS"/>
</dbReference>
<feature type="disulfide bond" evidence="6">
    <location>
        <begin position="462"/>
        <end position="482"/>
    </location>
</feature>
<dbReference type="Ensembl" id="ENSVURT00010016611.1">
    <property type="protein sequence ID" value="ENSVURP00010014607.1"/>
    <property type="gene ID" value="ENSVURG00010011206.1"/>
</dbReference>
<dbReference type="InterPro" id="IPR000742">
    <property type="entry name" value="EGF"/>
</dbReference>
<dbReference type="OMA" id="ICGRLQC"/>
<feature type="domain" description="Disintegrin" evidence="12">
    <location>
        <begin position="404"/>
        <end position="490"/>
    </location>
</feature>
<feature type="binding site" evidence="8">
    <location>
        <position position="352"/>
    </location>
    <ligand>
        <name>Zn(2+)</name>
        <dbReference type="ChEBI" id="CHEBI:29105"/>
        <note>catalytic</note>
    </ligand>
</feature>